<reference evidence="1 2" key="1">
    <citation type="submission" date="2016-10" db="EMBL/GenBank/DDBJ databases">
        <authorList>
            <person name="de Groot N.N."/>
        </authorList>
    </citation>
    <scope>NUCLEOTIDE SEQUENCE [LARGE SCALE GENOMIC DNA]</scope>
    <source>
        <strain evidence="1 2">DSM 16195</strain>
    </source>
</reference>
<dbReference type="EMBL" id="FNBA01000002">
    <property type="protein sequence ID" value="SDE67974.1"/>
    <property type="molecule type" value="Genomic_DNA"/>
</dbReference>
<name>A0A1G7EWG1_9FLAO</name>
<gene>
    <name evidence="1" type="ORF">SAMN05421855_102184</name>
</gene>
<dbReference type="InterPro" id="IPR045767">
    <property type="entry name" value="DUF6134"/>
</dbReference>
<accession>A0A1G7EWG1</accession>
<organism evidence="1 2">
    <name type="scientific">Ulvibacter litoralis</name>
    <dbReference type="NCBI Taxonomy" id="227084"/>
    <lineage>
        <taxon>Bacteria</taxon>
        <taxon>Pseudomonadati</taxon>
        <taxon>Bacteroidota</taxon>
        <taxon>Flavobacteriia</taxon>
        <taxon>Flavobacteriales</taxon>
        <taxon>Flavobacteriaceae</taxon>
        <taxon>Ulvibacter</taxon>
    </lineage>
</organism>
<dbReference type="RefSeq" id="WP_093142363.1">
    <property type="nucleotide sequence ID" value="NZ_BMWO01000002.1"/>
</dbReference>
<dbReference type="Pfam" id="PF19630">
    <property type="entry name" value="DUF6134"/>
    <property type="match status" value="1"/>
</dbReference>
<dbReference type="OrthoDB" id="1121030at2"/>
<keyword evidence="2" id="KW-1185">Reference proteome</keyword>
<protein>
    <submittedName>
        <fullName evidence="1">Uncharacterized protein</fullName>
    </submittedName>
</protein>
<dbReference type="STRING" id="227084.SAMN05421855_102184"/>
<dbReference type="AlphaFoldDB" id="A0A1G7EWG1"/>
<evidence type="ECO:0000313" key="1">
    <source>
        <dbReference type="EMBL" id="SDE67974.1"/>
    </source>
</evidence>
<evidence type="ECO:0000313" key="2">
    <source>
        <dbReference type="Proteomes" id="UP000199321"/>
    </source>
</evidence>
<sequence length="196" mass="22619">MIRILLGCFLFFYGSFLDTPKTTLNYDIILHTKVVGKLKATQITKEGVTHYQSASDIEVRVIKDISVSYNYDVAFSNSFLNNANVYIEVNKKPHAKTSTQWLDTHYQIIENNDALKTVKDSITYSSIQLYFKEPVNISRCYSEQDGSFNDIIPLKNHTYKKINSKGKENYYYYENGFLKKATIEGGLIDFEISLRD</sequence>
<proteinExistence type="predicted"/>
<dbReference type="Proteomes" id="UP000199321">
    <property type="component" value="Unassembled WGS sequence"/>
</dbReference>